<feature type="binding site" evidence="14">
    <location>
        <position position="226"/>
    </location>
    <ligand>
        <name>[4Fe-4S] cluster</name>
        <dbReference type="ChEBI" id="CHEBI:49883"/>
        <label>2</label>
        <note>4Fe-4S-S-AdoMet</note>
    </ligand>
</feature>
<feature type="domain" description="Radical SAM core" evidence="18">
    <location>
        <begin position="208"/>
        <end position="440"/>
    </location>
</feature>
<dbReference type="EC" id="2.8.4.3" evidence="10 14"/>
<proteinExistence type="inferred from homology"/>
<dbReference type="InterPro" id="IPR023404">
    <property type="entry name" value="rSAM_horseshoe"/>
</dbReference>
<dbReference type="GO" id="GO:0051539">
    <property type="term" value="F:4 iron, 4 sulfur cluster binding"/>
    <property type="evidence" value="ECO:0007669"/>
    <property type="project" value="UniProtKB-UniRule"/>
</dbReference>
<dbReference type="InterPro" id="IPR013848">
    <property type="entry name" value="Methylthiotransferase_N"/>
</dbReference>
<dbReference type="PROSITE" id="PS01278">
    <property type="entry name" value="MTTASE_RADICAL"/>
    <property type="match status" value="1"/>
</dbReference>
<keyword evidence="7 14" id="KW-0479">Metal-binding</keyword>
<dbReference type="EMBL" id="VWPJ01000012">
    <property type="protein sequence ID" value="KAA5605053.1"/>
    <property type="molecule type" value="Genomic_DNA"/>
</dbReference>
<dbReference type="AlphaFoldDB" id="A0A5M6IA30"/>
<keyword evidence="5 14" id="KW-0949">S-adenosyl-L-methionine</keyword>
<dbReference type="Gene3D" id="3.40.50.12160">
    <property type="entry name" value="Methylthiotransferase, N-terminal domain"/>
    <property type="match status" value="1"/>
</dbReference>
<dbReference type="CDD" id="cd01335">
    <property type="entry name" value="Radical_SAM"/>
    <property type="match status" value="1"/>
</dbReference>
<dbReference type="InterPro" id="IPR002792">
    <property type="entry name" value="TRAM_dom"/>
</dbReference>
<keyword evidence="9 14" id="KW-0411">Iron-sulfur</keyword>
<evidence type="ECO:0000256" key="8">
    <source>
        <dbReference type="ARBA" id="ARBA00023004"/>
    </source>
</evidence>
<feature type="region of interest" description="Disordered" evidence="15">
    <location>
        <begin position="497"/>
        <end position="521"/>
    </location>
</feature>
<feature type="domain" description="MTTase N-terminal" evidence="17">
    <location>
        <begin position="64"/>
        <end position="185"/>
    </location>
</feature>
<dbReference type="Gene3D" id="3.80.30.20">
    <property type="entry name" value="tm_1862 like domain"/>
    <property type="match status" value="1"/>
</dbReference>
<evidence type="ECO:0000256" key="7">
    <source>
        <dbReference type="ARBA" id="ARBA00022723"/>
    </source>
</evidence>
<keyword evidence="3 14" id="KW-0963">Cytoplasm</keyword>
<name>A0A5M6IA30_9PROT</name>
<dbReference type="SFLD" id="SFLDG01061">
    <property type="entry name" value="methylthiotransferase"/>
    <property type="match status" value="1"/>
</dbReference>
<comment type="cofactor">
    <cofactor evidence="14">
        <name>[4Fe-4S] cluster</name>
        <dbReference type="ChEBI" id="CHEBI:49883"/>
    </cofactor>
    <text evidence="14">Binds 2 [4Fe-4S] clusters. One cluster is coordinated with 3 cysteines and an exchangeable S-adenosyl-L-methionine.</text>
</comment>
<feature type="binding site" evidence="14">
    <location>
        <position position="73"/>
    </location>
    <ligand>
        <name>[4Fe-4S] cluster</name>
        <dbReference type="ChEBI" id="CHEBI:49883"/>
        <label>1</label>
    </ligand>
</feature>
<comment type="catalytic activity">
    <reaction evidence="11">
        <text>N(6)-dimethylallyladenosine(37) in tRNA + (sulfur carrier)-SH + AH2 + S-adenosyl-L-methionine = 2-thio-N(6)-dimethylallyladenosine(37) in tRNA + (sulfur carrier)-H + 5'-deoxyadenosine + L-methionine + A + H(+)</text>
        <dbReference type="Rhea" id="RHEA:36339"/>
        <dbReference type="Rhea" id="RHEA-COMP:10375"/>
        <dbReference type="Rhea" id="RHEA-COMP:10377"/>
        <dbReference type="Rhea" id="RHEA-COMP:14737"/>
        <dbReference type="Rhea" id="RHEA-COMP:14739"/>
        <dbReference type="ChEBI" id="CHEBI:13193"/>
        <dbReference type="ChEBI" id="CHEBI:15378"/>
        <dbReference type="ChEBI" id="CHEBI:17319"/>
        <dbReference type="ChEBI" id="CHEBI:17499"/>
        <dbReference type="ChEBI" id="CHEBI:29917"/>
        <dbReference type="ChEBI" id="CHEBI:57844"/>
        <dbReference type="ChEBI" id="CHEBI:59789"/>
        <dbReference type="ChEBI" id="CHEBI:64428"/>
        <dbReference type="ChEBI" id="CHEBI:74415"/>
        <dbReference type="ChEBI" id="CHEBI:74416"/>
    </reaction>
    <physiologicalReaction direction="left-to-right" evidence="11">
        <dbReference type="Rhea" id="RHEA:36340"/>
    </physiologicalReaction>
</comment>
<dbReference type="PROSITE" id="PS51918">
    <property type="entry name" value="RADICAL_SAM"/>
    <property type="match status" value="1"/>
</dbReference>
<accession>A0A5M6IA30</accession>
<evidence type="ECO:0000256" key="9">
    <source>
        <dbReference type="ARBA" id="ARBA00023014"/>
    </source>
</evidence>
<evidence type="ECO:0000256" key="4">
    <source>
        <dbReference type="ARBA" id="ARBA00022679"/>
    </source>
</evidence>
<sequence>MVRRGACRLDNPAAPAHLPAFNTISAPGIRPRGGTTRERPPVSGTLPRLEDAARAARTLALATKTLCIKTYGCQMNVYDSARMADVLAPLGYATTDDPADADMVILNTCHIREKAAEKVFSELGRLRQMRAAREARGGGRTILGVAGCVAQAEGEEILARAPFVDLVLGPQTYHRLPEMIARLSRAGTAQLDTDFPVDAKFDHLPAAGARGPAAFLSIQEGCDKFCTFCVVPYTRGAEYSRPVADVLAEARALAAAGTVEVTLLGQNVNAYHGDAPDGTVWGLGRLIRALAEIDGITRIRYTTSHPRDVDDDLIAAHAEVPALMPFLHLPVQSGADRILKAMNRGHDADAYRRIVDRLRTARPDLALSSDFIVGFPGETAAEAQATLDLVDTIGFVQAYSFKYSVRPGTPAATMPGQVPEPEKAARLAALQDRLNAQQVAFNRRSEGLEMDVLFDRLGKHPGQLVGRSPFMQPVHVDAPEGVLGTVRRVVIDQGRPNSLSGRLIDDADDTTHPAQAVGARS</sequence>
<dbReference type="Pfam" id="PF04055">
    <property type="entry name" value="Radical_SAM"/>
    <property type="match status" value="1"/>
</dbReference>
<feature type="binding site" evidence="14">
    <location>
        <position position="229"/>
    </location>
    <ligand>
        <name>[4Fe-4S] cluster</name>
        <dbReference type="ChEBI" id="CHEBI:49883"/>
        <label>2</label>
        <note>4Fe-4S-S-AdoMet</note>
    </ligand>
</feature>
<feature type="binding site" evidence="14">
    <location>
        <position position="109"/>
    </location>
    <ligand>
        <name>[4Fe-4S] cluster</name>
        <dbReference type="ChEBI" id="CHEBI:49883"/>
        <label>1</label>
    </ligand>
</feature>
<feature type="region of interest" description="Disordered" evidence="15">
    <location>
        <begin position="20"/>
        <end position="45"/>
    </location>
</feature>
<dbReference type="SMART" id="SM00729">
    <property type="entry name" value="Elp3"/>
    <property type="match status" value="1"/>
</dbReference>
<dbReference type="InterPro" id="IPR005839">
    <property type="entry name" value="Methylthiotransferase"/>
</dbReference>
<dbReference type="Pfam" id="PF00919">
    <property type="entry name" value="UPF0004"/>
    <property type="match status" value="1"/>
</dbReference>
<dbReference type="OrthoDB" id="9805215at2"/>
<dbReference type="InterPro" id="IPR038135">
    <property type="entry name" value="Methylthiotransferase_N_sf"/>
</dbReference>
<dbReference type="PANTHER" id="PTHR43020:SF2">
    <property type="entry name" value="MITOCHONDRIAL TRNA METHYLTHIOTRANSFERASE CDK5RAP1"/>
    <property type="match status" value="1"/>
</dbReference>
<dbReference type="InterPro" id="IPR007197">
    <property type="entry name" value="rSAM"/>
</dbReference>
<dbReference type="InterPro" id="IPR020612">
    <property type="entry name" value="Methylthiotransferase_CS"/>
</dbReference>
<comment type="function">
    <text evidence="1 14">Catalyzes the methylthiolation of N6-(dimethylallyl)adenosine (i(6)A), leading to the formation of 2-methylthio-N6-(dimethylallyl)adenosine (ms(2)i(6)A) at position 37 in tRNAs that read codons beginning with uridine.</text>
</comment>
<evidence type="ECO:0000313" key="20">
    <source>
        <dbReference type="Proteomes" id="UP000324065"/>
    </source>
</evidence>
<reference evidence="19 20" key="1">
    <citation type="submission" date="2019-09" db="EMBL/GenBank/DDBJ databases">
        <title>Genome sequence of Roseospira marina, one of the more divergent members of the non-sulfur purple photosynthetic bacterial family, the Rhodospirillaceae.</title>
        <authorList>
            <person name="Meyer T."/>
            <person name="Kyndt J."/>
        </authorList>
    </citation>
    <scope>NUCLEOTIDE SEQUENCE [LARGE SCALE GENOMIC DNA]</scope>
    <source>
        <strain evidence="19 20">DSM 15113</strain>
    </source>
</reference>
<dbReference type="InterPro" id="IPR006638">
    <property type="entry name" value="Elp3/MiaA/NifB-like_rSAM"/>
</dbReference>
<feature type="binding site" evidence="14">
    <location>
        <position position="148"/>
    </location>
    <ligand>
        <name>[4Fe-4S] cluster</name>
        <dbReference type="ChEBI" id="CHEBI:49883"/>
        <label>1</label>
    </ligand>
</feature>
<dbReference type="SFLD" id="SFLDG01082">
    <property type="entry name" value="B12-binding_domain_containing"/>
    <property type="match status" value="1"/>
</dbReference>
<evidence type="ECO:0000259" key="18">
    <source>
        <dbReference type="PROSITE" id="PS51918"/>
    </source>
</evidence>
<dbReference type="GO" id="GO:0035597">
    <property type="term" value="F:tRNA-2-methylthio-N(6)-dimethylallyladenosine(37) synthase activity"/>
    <property type="evidence" value="ECO:0007669"/>
    <property type="project" value="UniProtKB-EC"/>
</dbReference>
<dbReference type="InterPro" id="IPR058240">
    <property type="entry name" value="rSAM_sf"/>
</dbReference>
<dbReference type="FunFam" id="3.40.50.12160:FF:000001">
    <property type="entry name" value="tRNA-2-methylthio-N(6)-dimethylallyladenosine synthase"/>
    <property type="match status" value="1"/>
</dbReference>
<dbReference type="FunFam" id="3.80.30.20:FF:000001">
    <property type="entry name" value="tRNA-2-methylthio-N(6)-dimethylallyladenosine synthase 2"/>
    <property type="match status" value="1"/>
</dbReference>
<comment type="subunit">
    <text evidence="14">Monomer.</text>
</comment>
<keyword evidence="4 14" id="KW-0808">Transferase</keyword>
<dbReference type="NCBIfam" id="TIGR01574">
    <property type="entry name" value="miaB-methiolase"/>
    <property type="match status" value="1"/>
</dbReference>
<feature type="binding site" evidence="14">
    <location>
        <position position="222"/>
    </location>
    <ligand>
        <name>[4Fe-4S] cluster</name>
        <dbReference type="ChEBI" id="CHEBI:49883"/>
        <label>2</label>
        <note>4Fe-4S-S-AdoMet</note>
    </ligand>
</feature>
<keyword evidence="6 14" id="KW-0819">tRNA processing</keyword>
<evidence type="ECO:0000256" key="13">
    <source>
        <dbReference type="ARBA" id="ARBA00052587"/>
    </source>
</evidence>
<organism evidence="19 20">
    <name type="scientific">Roseospira marina</name>
    <dbReference type="NCBI Taxonomy" id="140057"/>
    <lineage>
        <taxon>Bacteria</taxon>
        <taxon>Pseudomonadati</taxon>
        <taxon>Pseudomonadota</taxon>
        <taxon>Alphaproteobacteria</taxon>
        <taxon>Rhodospirillales</taxon>
        <taxon>Rhodospirillaceae</taxon>
        <taxon>Roseospira</taxon>
    </lineage>
</organism>
<dbReference type="PROSITE" id="PS50926">
    <property type="entry name" value="TRAM"/>
    <property type="match status" value="1"/>
</dbReference>
<gene>
    <name evidence="14 19" type="primary">miaB</name>
    <name evidence="19" type="ORF">F1188_13030</name>
</gene>
<protein>
    <recommendedName>
        <fullName evidence="10 14">tRNA-2-methylthio-N(6)-dimethylallyladenosine synthase</fullName>
        <ecNumber evidence="10 14">2.8.4.3</ecNumber>
    </recommendedName>
    <alternativeName>
        <fullName evidence="14">(Dimethylallyl)adenosine tRNA methylthiotransferase MiaB</fullName>
    </alternativeName>
    <alternativeName>
        <fullName evidence="14">tRNA-i(6)A37 methylthiotransferase</fullName>
    </alternativeName>
</protein>
<dbReference type="SFLD" id="SFLDF00273">
    <property type="entry name" value="(dimethylallyl)adenosine_tRNA"/>
    <property type="match status" value="1"/>
</dbReference>
<dbReference type="PROSITE" id="PS51449">
    <property type="entry name" value="MTTASE_N"/>
    <property type="match status" value="1"/>
</dbReference>
<dbReference type="NCBIfam" id="TIGR00089">
    <property type="entry name" value="MiaB/RimO family radical SAM methylthiotransferase"/>
    <property type="match status" value="1"/>
</dbReference>
<comment type="similarity">
    <text evidence="14">Belongs to the methylthiotransferase family. MiaB subfamily.</text>
</comment>
<evidence type="ECO:0000256" key="10">
    <source>
        <dbReference type="ARBA" id="ARBA00033765"/>
    </source>
</evidence>
<feature type="domain" description="TRAM" evidence="16">
    <location>
        <begin position="443"/>
        <end position="505"/>
    </location>
</feature>
<keyword evidence="2 14" id="KW-0004">4Fe-4S</keyword>
<comment type="catalytic activity">
    <reaction evidence="13">
        <text>N(6)-dimethylallyladenosine(37) in tRNA + (sulfur carrier)-SH + AH2 + 2 S-adenosyl-L-methionine = 2-methylsulfanyl-N(6)-dimethylallyladenosine(37) in tRNA + (sulfur carrier)-H + 5'-deoxyadenosine + L-methionine + A + S-adenosyl-L-homocysteine + 2 H(+)</text>
        <dbReference type="Rhea" id="RHEA:37067"/>
        <dbReference type="Rhea" id="RHEA-COMP:10375"/>
        <dbReference type="Rhea" id="RHEA-COMP:10376"/>
        <dbReference type="Rhea" id="RHEA-COMP:14737"/>
        <dbReference type="Rhea" id="RHEA-COMP:14739"/>
        <dbReference type="ChEBI" id="CHEBI:13193"/>
        <dbReference type="ChEBI" id="CHEBI:15378"/>
        <dbReference type="ChEBI" id="CHEBI:17319"/>
        <dbReference type="ChEBI" id="CHEBI:17499"/>
        <dbReference type="ChEBI" id="CHEBI:29917"/>
        <dbReference type="ChEBI" id="CHEBI:57844"/>
        <dbReference type="ChEBI" id="CHEBI:57856"/>
        <dbReference type="ChEBI" id="CHEBI:59789"/>
        <dbReference type="ChEBI" id="CHEBI:64428"/>
        <dbReference type="ChEBI" id="CHEBI:74415"/>
        <dbReference type="ChEBI" id="CHEBI:74417"/>
        <dbReference type="EC" id="2.8.4.3"/>
    </reaction>
    <physiologicalReaction direction="left-to-right" evidence="13">
        <dbReference type="Rhea" id="RHEA:37068"/>
    </physiologicalReaction>
</comment>
<comment type="catalytic activity">
    <reaction evidence="12">
        <text>2-thio-N(6)-dimethylallyladenosine(37) in tRNA + S-adenosyl-L-methionine = 2-methylsulfanyl-N(6)-dimethylallyladenosine(37) in tRNA + S-adenosyl-L-homocysteine + H(+)</text>
        <dbReference type="Rhea" id="RHEA:37063"/>
        <dbReference type="Rhea" id="RHEA-COMP:10376"/>
        <dbReference type="Rhea" id="RHEA-COMP:10377"/>
        <dbReference type="ChEBI" id="CHEBI:15378"/>
        <dbReference type="ChEBI" id="CHEBI:57856"/>
        <dbReference type="ChEBI" id="CHEBI:59789"/>
        <dbReference type="ChEBI" id="CHEBI:74416"/>
        <dbReference type="ChEBI" id="CHEBI:74417"/>
    </reaction>
    <physiologicalReaction direction="left-to-right" evidence="12">
        <dbReference type="Rhea" id="RHEA:37064"/>
    </physiologicalReaction>
</comment>
<keyword evidence="8 14" id="KW-0408">Iron</keyword>
<dbReference type="Proteomes" id="UP000324065">
    <property type="component" value="Unassembled WGS sequence"/>
</dbReference>
<evidence type="ECO:0000256" key="5">
    <source>
        <dbReference type="ARBA" id="ARBA00022691"/>
    </source>
</evidence>
<dbReference type="Pfam" id="PF01938">
    <property type="entry name" value="TRAM"/>
    <property type="match status" value="1"/>
</dbReference>
<evidence type="ECO:0000313" key="19">
    <source>
        <dbReference type="EMBL" id="KAA5605053.1"/>
    </source>
</evidence>
<dbReference type="SUPFAM" id="SSF102114">
    <property type="entry name" value="Radical SAM enzymes"/>
    <property type="match status" value="1"/>
</dbReference>
<dbReference type="InterPro" id="IPR006463">
    <property type="entry name" value="MiaB_methiolase"/>
</dbReference>
<evidence type="ECO:0000256" key="1">
    <source>
        <dbReference type="ARBA" id="ARBA00003234"/>
    </source>
</evidence>
<evidence type="ECO:0000256" key="12">
    <source>
        <dbReference type="ARBA" id="ARBA00052380"/>
    </source>
</evidence>
<dbReference type="PANTHER" id="PTHR43020">
    <property type="entry name" value="CDK5 REGULATORY SUBUNIT-ASSOCIATED PROTEIN 1"/>
    <property type="match status" value="1"/>
</dbReference>
<dbReference type="HAMAP" id="MF_01864">
    <property type="entry name" value="tRNA_metthiotr_MiaB"/>
    <property type="match status" value="1"/>
</dbReference>
<dbReference type="GO" id="GO:0046872">
    <property type="term" value="F:metal ion binding"/>
    <property type="evidence" value="ECO:0007669"/>
    <property type="project" value="UniProtKB-KW"/>
</dbReference>
<comment type="subcellular location">
    <subcellularLocation>
        <location evidence="14">Cytoplasm</location>
    </subcellularLocation>
</comment>
<dbReference type="SFLD" id="SFLDS00029">
    <property type="entry name" value="Radical_SAM"/>
    <property type="match status" value="1"/>
</dbReference>
<evidence type="ECO:0000256" key="6">
    <source>
        <dbReference type="ARBA" id="ARBA00022694"/>
    </source>
</evidence>
<dbReference type="GO" id="GO:0005829">
    <property type="term" value="C:cytosol"/>
    <property type="evidence" value="ECO:0007669"/>
    <property type="project" value="TreeGrafter"/>
</dbReference>
<evidence type="ECO:0000256" key="2">
    <source>
        <dbReference type="ARBA" id="ARBA00022485"/>
    </source>
</evidence>
<evidence type="ECO:0000256" key="15">
    <source>
        <dbReference type="SAM" id="MobiDB-lite"/>
    </source>
</evidence>
<evidence type="ECO:0000259" key="17">
    <source>
        <dbReference type="PROSITE" id="PS51449"/>
    </source>
</evidence>
<evidence type="ECO:0000256" key="11">
    <source>
        <dbReference type="ARBA" id="ARBA00050926"/>
    </source>
</evidence>
<keyword evidence="20" id="KW-1185">Reference proteome</keyword>
<comment type="caution">
    <text evidence="19">The sequence shown here is derived from an EMBL/GenBank/DDBJ whole genome shotgun (WGS) entry which is preliminary data.</text>
</comment>
<evidence type="ECO:0000256" key="3">
    <source>
        <dbReference type="ARBA" id="ARBA00022490"/>
    </source>
</evidence>
<evidence type="ECO:0000256" key="14">
    <source>
        <dbReference type="HAMAP-Rule" id="MF_01864"/>
    </source>
</evidence>
<evidence type="ECO:0000259" key="16">
    <source>
        <dbReference type="PROSITE" id="PS50926"/>
    </source>
</evidence>